<comment type="caution">
    <text evidence="2">The sequence shown here is derived from an EMBL/GenBank/DDBJ whole genome shotgun (WGS) entry which is preliminary data.</text>
</comment>
<dbReference type="AlphaFoldDB" id="A0A3M7S7M8"/>
<proteinExistence type="predicted"/>
<sequence length="415" mass="47289">MTTNSLKILHINIYSSNSDTKILQLTRLIQIFKIDIISINETFLKPNDPFSLPGFTIVRDDRLQRRGGGTALCIKDSIEFHEIPRLCSATHENIVGVNITIGKNEKLAIFTIYNSPSTVLNDETLHFINSHFPKFIIVGDLNSKSKTWHCIKENTNGEILENFINAPNCHVLNCEKPTFPRGNSIIDLTICSQNMYDFFHSHKVLADKISDHQPTITSFKNLIPRKKLFTINKIDWAKFDQILKFKKGDHALDTPLNIDTEADKIIADILDAFNKAAKLCNFTTTATHPIPIPENLVKKIKFKRKLCRLNKKCKTELTTKLLNLISRQISNEIKALKGSFLSEKFSALNQFNQSESKCWNLLNNFIDPNKASLNKQIIKLRKNETISEDPEEVANLFGEHLEKIFTADHCSTNLP</sequence>
<evidence type="ECO:0000313" key="2">
    <source>
        <dbReference type="EMBL" id="RNA31655.1"/>
    </source>
</evidence>
<gene>
    <name evidence="2" type="ORF">BpHYR1_019601</name>
</gene>
<name>A0A3M7S7M8_BRAPC</name>
<keyword evidence="2" id="KW-0540">Nuclease</keyword>
<dbReference type="OrthoDB" id="410155at2759"/>
<accession>A0A3M7S7M8</accession>
<feature type="non-terminal residue" evidence="2">
    <location>
        <position position="415"/>
    </location>
</feature>
<keyword evidence="2" id="KW-0695">RNA-directed DNA polymerase</keyword>
<keyword evidence="3" id="KW-1185">Reference proteome</keyword>
<keyword evidence="2" id="KW-0548">Nucleotidyltransferase</keyword>
<evidence type="ECO:0000313" key="3">
    <source>
        <dbReference type="Proteomes" id="UP000276133"/>
    </source>
</evidence>
<reference evidence="2 3" key="1">
    <citation type="journal article" date="2018" name="Sci. Rep.">
        <title>Genomic signatures of local adaptation to the degree of environmental predictability in rotifers.</title>
        <authorList>
            <person name="Franch-Gras L."/>
            <person name="Hahn C."/>
            <person name="Garcia-Roger E.M."/>
            <person name="Carmona M.J."/>
            <person name="Serra M."/>
            <person name="Gomez A."/>
        </authorList>
    </citation>
    <scope>NUCLEOTIDE SEQUENCE [LARGE SCALE GENOMIC DNA]</scope>
    <source>
        <strain evidence="2">HYR1</strain>
    </source>
</reference>
<dbReference type="Pfam" id="PF14529">
    <property type="entry name" value="Exo_endo_phos_2"/>
    <property type="match status" value="1"/>
</dbReference>
<dbReference type="SUPFAM" id="SSF56219">
    <property type="entry name" value="DNase I-like"/>
    <property type="match status" value="1"/>
</dbReference>
<dbReference type="InterPro" id="IPR036691">
    <property type="entry name" value="Endo/exonu/phosph_ase_sf"/>
</dbReference>
<dbReference type="GO" id="GO:0004519">
    <property type="term" value="F:endonuclease activity"/>
    <property type="evidence" value="ECO:0007669"/>
    <property type="project" value="UniProtKB-KW"/>
</dbReference>
<keyword evidence="2" id="KW-0378">Hydrolase</keyword>
<dbReference type="PANTHER" id="PTHR33273">
    <property type="entry name" value="DOMAIN-CONTAINING PROTEIN, PUTATIVE-RELATED"/>
    <property type="match status" value="1"/>
</dbReference>
<dbReference type="InterPro" id="IPR005135">
    <property type="entry name" value="Endo/exonuclease/phosphatase"/>
</dbReference>
<dbReference type="PANTHER" id="PTHR33273:SF4">
    <property type="entry name" value="ENDONUCLEASE_EXONUCLEASE_PHOSPHATASE DOMAIN-CONTAINING PROTEIN"/>
    <property type="match status" value="1"/>
</dbReference>
<organism evidence="2 3">
    <name type="scientific">Brachionus plicatilis</name>
    <name type="common">Marine rotifer</name>
    <name type="synonym">Brachionus muelleri</name>
    <dbReference type="NCBI Taxonomy" id="10195"/>
    <lineage>
        <taxon>Eukaryota</taxon>
        <taxon>Metazoa</taxon>
        <taxon>Spiralia</taxon>
        <taxon>Gnathifera</taxon>
        <taxon>Rotifera</taxon>
        <taxon>Eurotatoria</taxon>
        <taxon>Monogononta</taxon>
        <taxon>Pseudotrocha</taxon>
        <taxon>Ploima</taxon>
        <taxon>Brachionidae</taxon>
        <taxon>Brachionus</taxon>
    </lineage>
</organism>
<evidence type="ECO:0000259" key="1">
    <source>
        <dbReference type="Pfam" id="PF14529"/>
    </source>
</evidence>
<dbReference type="Gene3D" id="3.60.10.10">
    <property type="entry name" value="Endonuclease/exonuclease/phosphatase"/>
    <property type="match status" value="1"/>
</dbReference>
<keyword evidence="2" id="KW-0808">Transferase</keyword>
<dbReference type="EMBL" id="REGN01001913">
    <property type="protein sequence ID" value="RNA31655.1"/>
    <property type="molecule type" value="Genomic_DNA"/>
</dbReference>
<protein>
    <submittedName>
        <fullName evidence="2">AP-like endonuclease reverse transcriptase</fullName>
    </submittedName>
</protein>
<keyword evidence="2" id="KW-0255">Endonuclease</keyword>
<dbReference type="Proteomes" id="UP000276133">
    <property type="component" value="Unassembled WGS sequence"/>
</dbReference>
<feature type="domain" description="Endonuclease/exonuclease/phosphatase" evidence="1">
    <location>
        <begin position="108"/>
        <end position="215"/>
    </location>
</feature>
<dbReference type="GO" id="GO:0003964">
    <property type="term" value="F:RNA-directed DNA polymerase activity"/>
    <property type="evidence" value="ECO:0007669"/>
    <property type="project" value="UniProtKB-KW"/>
</dbReference>